<proteinExistence type="predicted"/>
<sequence>MRVRSRWAADSAHKAVPGSPARADSGTALQPHASVGRSESWDVGRLAAGLDGRFVPVAAGHRWAGLASAARFAGWTRIFCRGLERFAMKYTVSIEIALPREKRFSCSLTPRTCRSGCGAWCCMNR</sequence>
<gene>
    <name evidence="2" type="ORF">GCM10009745_37580</name>
</gene>
<keyword evidence="3" id="KW-1185">Reference proteome</keyword>
<name>A0ABP4TJD3_9ACTN</name>
<feature type="region of interest" description="Disordered" evidence="1">
    <location>
        <begin position="1"/>
        <end position="36"/>
    </location>
</feature>
<accession>A0ABP4TJD3</accession>
<organism evidence="2 3">
    <name type="scientific">Kribbella yunnanensis</name>
    <dbReference type="NCBI Taxonomy" id="190194"/>
    <lineage>
        <taxon>Bacteria</taxon>
        <taxon>Bacillati</taxon>
        <taxon>Actinomycetota</taxon>
        <taxon>Actinomycetes</taxon>
        <taxon>Propionibacteriales</taxon>
        <taxon>Kribbellaceae</taxon>
        <taxon>Kribbella</taxon>
    </lineage>
</organism>
<dbReference type="Proteomes" id="UP001500280">
    <property type="component" value="Unassembled WGS sequence"/>
</dbReference>
<reference evidence="3" key="1">
    <citation type="journal article" date="2019" name="Int. J. Syst. Evol. Microbiol.">
        <title>The Global Catalogue of Microorganisms (GCM) 10K type strain sequencing project: providing services to taxonomists for standard genome sequencing and annotation.</title>
        <authorList>
            <consortium name="The Broad Institute Genomics Platform"/>
            <consortium name="The Broad Institute Genome Sequencing Center for Infectious Disease"/>
            <person name="Wu L."/>
            <person name="Ma J."/>
        </authorList>
    </citation>
    <scope>NUCLEOTIDE SEQUENCE [LARGE SCALE GENOMIC DNA]</scope>
    <source>
        <strain evidence="3">JCM 14307</strain>
    </source>
</reference>
<evidence type="ECO:0000256" key="1">
    <source>
        <dbReference type="SAM" id="MobiDB-lite"/>
    </source>
</evidence>
<evidence type="ECO:0000313" key="2">
    <source>
        <dbReference type="EMBL" id="GAA1689137.1"/>
    </source>
</evidence>
<comment type="caution">
    <text evidence="2">The sequence shown here is derived from an EMBL/GenBank/DDBJ whole genome shotgun (WGS) entry which is preliminary data.</text>
</comment>
<protein>
    <submittedName>
        <fullName evidence="2">Uncharacterized protein</fullName>
    </submittedName>
</protein>
<dbReference type="EMBL" id="BAAANF010000013">
    <property type="protein sequence ID" value="GAA1689137.1"/>
    <property type="molecule type" value="Genomic_DNA"/>
</dbReference>
<evidence type="ECO:0000313" key="3">
    <source>
        <dbReference type="Proteomes" id="UP001500280"/>
    </source>
</evidence>